<feature type="domain" description="SANT" evidence="7">
    <location>
        <begin position="30"/>
        <end position="85"/>
    </location>
</feature>
<dbReference type="Pfam" id="PF00249">
    <property type="entry name" value="Myb_DNA-binding"/>
    <property type="match status" value="2"/>
</dbReference>
<dbReference type="GO" id="GO:0003677">
    <property type="term" value="F:DNA binding"/>
    <property type="evidence" value="ECO:0007669"/>
    <property type="project" value="InterPro"/>
</dbReference>
<comment type="caution">
    <text evidence="9">The sequence shown here is derived from an EMBL/GenBank/DDBJ whole genome shotgun (WGS) entry which is preliminary data.</text>
</comment>
<accession>A0AAN8UKP2</accession>
<sequence>MMLKFVRQRCEFEEEDDEKMPSEETCSGSSSSSSWTLEEDKLFENAIATNPENSDYFWEKVSEAVPGKSMEEIMLHYEALVEDVKAIESGLVGLPNYDDDSSDAAADSAHKHGSDHGGKGSRSDQERRRGTAWTEDEHRMILGSYKNGIIEGTKPAIKLRSLEKYGKGDWRSISRNFVVTRTPTQVASHAQKYFIRLNSTNKDRRRSSIHDITSVTEGDTSNPQGPITGQTSGSASEGSSAKTANTKQPTQIAPVVGLGVPSMGQPMGVPPAPAIGTPVNLPAPVHFPYGIRAPAPGPGVPGASVMS</sequence>
<dbReference type="InterPro" id="IPR009057">
    <property type="entry name" value="Homeodomain-like_sf"/>
</dbReference>
<evidence type="ECO:0000259" key="6">
    <source>
        <dbReference type="PROSITE" id="PS50090"/>
    </source>
</evidence>
<comment type="subcellular location">
    <subcellularLocation>
        <location evidence="1">Nucleus</location>
    </subcellularLocation>
</comment>
<dbReference type="AlphaFoldDB" id="A0AAN8UKP2"/>
<feature type="domain" description="Myb-like" evidence="6">
    <location>
        <begin position="27"/>
        <end position="81"/>
    </location>
</feature>
<keyword evidence="3" id="KW-0804">Transcription</keyword>
<evidence type="ECO:0000259" key="7">
    <source>
        <dbReference type="PROSITE" id="PS51293"/>
    </source>
</evidence>
<dbReference type="InterPro" id="IPR017884">
    <property type="entry name" value="SANT_dom"/>
</dbReference>
<proteinExistence type="predicted"/>
<feature type="region of interest" description="Disordered" evidence="5">
    <location>
        <begin position="98"/>
        <end position="135"/>
    </location>
</feature>
<keyword evidence="2" id="KW-0805">Transcription regulation</keyword>
<dbReference type="PROSITE" id="PS51293">
    <property type="entry name" value="SANT"/>
    <property type="match status" value="1"/>
</dbReference>
<evidence type="ECO:0000256" key="2">
    <source>
        <dbReference type="ARBA" id="ARBA00023015"/>
    </source>
</evidence>
<dbReference type="SUPFAM" id="SSF46689">
    <property type="entry name" value="Homeodomain-like"/>
    <property type="match status" value="2"/>
</dbReference>
<dbReference type="CDD" id="cd00167">
    <property type="entry name" value="SANT"/>
    <property type="match status" value="2"/>
</dbReference>
<organism evidence="9 10">
    <name type="scientific">Dillenia turbinata</name>
    <dbReference type="NCBI Taxonomy" id="194707"/>
    <lineage>
        <taxon>Eukaryota</taxon>
        <taxon>Viridiplantae</taxon>
        <taxon>Streptophyta</taxon>
        <taxon>Embryophyta</taxon>
        <taxon>Tracheophyta</taxon>
        <taxon>Spermatophyta</taxon>
        <taxon>Magnoliopsida</taxon>
        <taxon>eudicotyledons</taxon>
        <taxon>Gunneridae</taxon>
        <taxon>Pentapetalae</taxon>
        <taxon>Dilleniales</taxon>
        <taxon>Dilleniaceae</taxon>
        <taxon>Dillenia</taxon>
    </lineage>
</organism>
<dbReference type="NCBIfam" id="TIGR01557">
    <property type="entry name" value="myb_SHAQKYF"/>
    <property type="match status" value="1"/>
</dbReference>
<dbReference type="PANTHER" id="PTHR44042:SF67">
    <property type="entry name" value="MYB-LIKE PROTEIN I"/>
    <property type="match status" value="1"/>
</dbReference>
<dbReference type="Gene3D" id="1.10.10.60">
    <property type="entry name" value="Homeodomain-like"/>
    <property type="match status" value="2"/>
</dbReference>
<feature type="region of interest" description="Disordered" evidence="5">
    <location>
        <begin position="202"/>
        <end position="259"/>
    </location>
</feature>
<dbReference type="PROSITE" id="PS51294">
    <property type="entry name" value="HTH_MYB"/>
    <property type="match status" value="1"/>
</dbReference>
<evidence type="ECO:0000256" key="1">
    <source>
        <dbReference type="ARBA" id="ARBA00004123"/>
    </source>
</evidence>
<dbReference type="GO" id="GO:0005634">
    <property type="term" value="C:nucleus"/>
    <property type="evidence" value="ECO:0007669"/>
    <property type="project" value="UniProtKB-SubCell"/>
</dbReference>
<dbReference type="Proteomes" id="UP001370490">
    <property type="component" value="Unassembled WGS sequence"/>
</dbReference>
<feature type="compositionally biased region" description="Basic and acidic residues" evidence="5">
    <location>
        <begin position="108"/>
        <end position="135"/>
    </location>
</feature>
<keyword evidence="4" id="KW-0539">Nucleus</keyword>
<dbReference type="InterPro" id="IPR001005">
    <property type="entry name" value="SANT/Myb"/>
</dbReference>
<dbReference type="SMART" id="SM00717">
    <property type="entry name" value="SANT"/>
    <property type="match status" value="2"/>
</dbReference>
<dbReference type="InterPro" id="IPR017930">
    <property type="entry name" value="Myb_dom"/>
</dbReference>
<dbReference type="PROSITE" id="PS50090">
    <property type="entry name" value="MYB_LIKE"/>
    <property type="match status" value="1"/>
</dbReference>
<feature type="compositionally biased region" description="Polar residues" evidence="5">
    <location>
        <begin position="210"/>
        <end position="251"/>
    </location>
</feature>
<protein>
    <submittedName>
        <fullName evidence="9">SANT/Myb domain</fullName>
    </submittedName>
</protein>
<evidence type="ECO:0000313" key="9">
    <source>
        <dbReference type="EMBL" id="KAK6912418.1"/>
    </source>
</evidence>
<evidence type="ECO:0000313" key="10">
    <source>
        <dbReference type="Proteomes" id="UP001370490"/>
    </source>
</evidence>
<feature type="domain" description="HTH myb-type" evidence="8">
    <location>
        <begin position="163"/>
        <end position="198"/>
    </location>
</feature>
<dbReference type="EMBL" id="JBAMMX010000027">
    <property type="protein sequence ID" value="KAK6912418.1"/>
    <property type="molecule type" value="Genomic_DNA"/>
</dbReference>
<evidence type="ECO:0000256" key="3">
    <source>
        <dbReference type="ARBA" id="ARBA00023163"/>
    </source>
</evidence>
<dbReference type="PANTHER" id="PTHR44042">
    <property type="entry name" value="DUPLICATED HOMEODOMAIN-LIKE SUPERFAMILY PROTEIN-RELATED"/>
    <property type="match status" value="1"/>
</dbReference>
<evidence type="ECO:0000256" key="5">
    <source>
        <dbReference type="SAM" id="MobiDB-lite"/>
    </source>
</evidence>
<gene>
    <name evidence="9" type="ORF">RJ641_022019</name>
</gene>
<reference evidence="9 10" key="1">
    <citation type="submission" date="2023-12" db="EMBL/GenBank/DDBJ databases">
        <title>A high-quality genome assembly for Dillenia turbinata (Dilleniales).</title>
        <authorList>
            <person name="Chanderbali A."/>
        </authorList>
    </citation>
    <scope>NUCLEOTIDE SEQUENCE [LARGE SCALE GENOMIC DNA]</scope>
    <source>
        <strain evidence="9">LSX21</strain>
        <tissue evidence="9">Leaf</tissue>
    </source>
</reference>
<name>A0AAN8UKP2_9MAGN</name>
<dbReference type="FunFam" id="1.10.10.60:FF:000154">
    <property type="entry name" value="Transcription factor SRM1"/>
    <property type="match status" value="1"/>
</dbReference>
<evidence type="ECO:0000259" key="8">
    <source>
        <dbReference type="PROSITE" id="PS51294"/>
    </source>
</evidence>
<dbReference type="InterPro" id="IPR006447">
    <property type="entry name" value="Myb_dom_plants"/>
</dbReference>
<feature type="region of interest" description="Disordered" evidence="5">
    <location>
        <begin position="12"/>
        <end position="35"/>
    </location>
</feature>
<evidence type="ECO:0000256" key="4">
    <source>
        <dbReference type="ARBA" id="ARBA00023242"/>
    </source>
</evidence>
<keyword evidence="10" id="KW-1185">Reference proteome</keyword>
<feature type="compositionally biased region" description="Low complexity" evidence="5">
    <location>
        <begin position="23"/>
        <end position="34"/>
    </location>
</feature>